<reference evidence="1" key="1">
    <citation type="submission" date="2024-02" db="EMBL/GenBank/DDBJ databases">
        <title>Metagenome Assembled Genome of Zalaria obscura JY119.</title>
        <authorList>
            <person name="Vighnesh L."/>
            <person name="Jagadeeshwari U."/>
            <person name="Venkata Ramana C."/>
            <person name="Sasikala C."/>
        </authorList>
    </citation>
    <scope>NUCLEOTIDE SEQUENCE</scope>
    <source>
        <strain evidence="1">JY119</strain>
    </source>
</reference>
<evidence type="ECO:0000313" key="1">
    <source>
        <dbReference type="EMBL" id="KAK8192510.1"/>
    </source>
</evidence>
<dbReference type="Proteomes" id="UP001320706">
    <property type="component" value="Unassembled WGS sequence"/>
</dbReference>
<proteinExistence type="predicted"/>
<comment type="caution">
    <text evidence="1">The sequence shown here is derived from an EMBL/GenBank/DDBJ whole genome shotgun (WGS) entry which is preliminary data.</text>
</comment>
<sequence>MAILSFSLSAEATARVHDLLLCLAKFGESVCLEARNDKLAITALNSSRTAYASFSLDPQTFFLEYEFSPHGPTATGRFTCQLYNKALLSVFKGRVVDARGRDTAIDRCDVSIEDQPDKTECRLVVKMICRHGVTKTYKLTYESMEVMHALFDKASAPNGWHISSRVLREYIEYFGPKTEQLDLLAKDGKIIFTSFTGKVMDGKEILKQPLETAIAMHIEDFEDFHAEEDMHVVISVKDFKAIVTHAEILKASLSAHYSRPSRPLQFSYQAHGMLCEFTLMTSGDYQGVSTQSTAPRIVSTRATSRQTSRAPSQAMNTKPTEMAPPARPPSKSLLGQRRTLSDMSQQQHSAPTQASPESESLFMPLGDDEERHWDPPDYDKEDGEEVLGWDASADNSLSTYPTLRDTGSHAASGWTQGRSRDSNTQGLEPTQRLSQFHGLFD</sequence>
<dbReference type="EMBL" id="JAMKPW020000044">
    <property type="protein sequence ID" value="KAK8192510.1"/>
    <property type="molecule type" value="Genomic_DNA"/>
</dbReference>
<gene>
    <name evidence="1" type="ORF">M8818_007680</name>
</gene>
<protein>
    <submittedName>
        <fullName evidence="1">Uncharacterized protein</fullName>
    </submittedName>
</protein>
<keyword evidence="2" id="KW-1185">Reference proteome</keyword>
<name>A0ACC3S4V4_9PEZI</name>
<accession>A0ACC3S4V4</accession>
<evidence type="ECO:0000313" key="2">
    <source>
        <dbReference type="Proteomes" id="UP001320706"/>
    </source>
</evidence>
<organism evidence="1 2">
    <name type="scientific">Zalaria obscura</name>
    <dbReference type="NCBI Taxonomy" id="2024903"/>
    <lineage>
        <taxon>Eukaryota</taxon>
        <taxon>Fungi</taxon>
        <taxon>Dikarya</taxon>
        <taxon>Ascomycota</taxon>
        <taxon>Pezizomycotina</taxon>
        <taxon>Dothideomycetes</taxon>
        <taxon>Dothideomycetidae</taxon>
        <taxon>Dothideales</taxon>
        <taxon>Zalariaceae</taxon>
        <taxon>Zalaria</taxon>
    </lineage>
</organism>